<evidence type="ECO:0000256" key="1">
    <source>
        <dbReference type="ARBA" id="ARBA00005952"/>
    </source>
</evidence>
<dbReference type="GO" id="GO:0031564">
    <property type="term" value="P:transcription antitermination"/>
    <property type="evidence" value="ECO:0007669"/>
    <property type="project" value="UniProtKB-KW"/>
</dbReference>
<gene>
    <name evidence="6 8" type="primary">nusB</name>
    <name evidence="8" type="ORF">VEHSUH05_07000</name>
</gene>
<feature type="domain" description="NusB/RsmB/TIM44" evidence="7">
    <location>
        <begin position="8"/>
        <end position="131"/>
    </location>
</feature>
<dbReference type="PANTHER" id="PTHR11078">
    <property type="entry name" value="N UTILIZATION SUBSTANCE PROTEIN B-RELATED"/>
    <property type="match status" value="1"/>
</dbReference>
<sequence length="134" mass="15480">MRTKKNRREARQYAFQLLFANEFHSDQVDVQFPEGDVPKDMDTEYAKSIVQGVLANQNTLDQQLQPFCKSRKVEHLDKVDRTILRLALWEMTNDRESLEPSITINEAIQLAKVFGSDASYKLVNAILDAYNKSK</sequence>
<evidence type="ECO:0000259" key="7">
    <source>
        <dbReference type="Pfam" id="PF01029"/>
    </source>
</evidence>
<dbReference type="Gene3D" id="1.10.940.10">
    <property type="entry name" value="NusB-like"/>
    <property type="match status" value="1"/>
</dbReference>
<dbReference type="STRING" id="1298594.GCA_001312465_00422"/>
<evidence type="ECO:0000256" key="4">
    <source>
        <dbReference type="ARBA" id="ARBA00023015"/>
    </source>
</evidence>
<name>A0A2S7Z777_9FIRM</name>
<comment type="function">
    <text evidence="6">Involved in transcription antitermination. Required for transcription of ribosomal RNA (rRNA) genes. Binds specifically to the boxA antiterminator sequence of the ribosomal RNA (rrn) operons.</text>
</comment>
<dbReference type="GO" id="GO:0006353">
    <property type="term" value="P:DNA-templated transcription termination"/>
    <property type="evidence" value="ECO:0007669"/>
    <property type="project" value="UniProtKB-UniRule"/>
</dbReference>
<comment type="caution">
    <text evidence="8">The sequence shown here is derived from an EMBL/GenBank/DDBJ whole genome shotgun (WGS) entry which is preliminary data.</text>
</comment>
<dbReference type="OrthoDB" id="9811381at2"/>
<protein>
    <recommendedName>
        <fullName evidence="6">Transcription antitermination protein NusB</fullName>
    </recommendedName>
    <alternativeName>
        <fullName evidence="6">Antitermination factor NusB</fullName>
    </alternativeName>
</protein>
<keyword evidence="4 6" id="KW-0805">Transcription regulation</keyword>
<dbReference type="GO" id="GO:0005829">
    <property type="term" value="C:cytosol"/>
    <property type="evidence" value="ECO:0007669"/>
    <property type="project" value="TreeGrafter"/>
</dbReference>
<dbReference type="AlphaFoldDB" id="A0A2S7Z777"/>
<reference evidence="8 9" key="1">
    <citation type="submission" date="2018-01" db="EMBL/GenBank/DDBJ databases">
        <title>Draft genome sequences of clinical isolates and type strains of oral Veillonella including Veillonella infantum sp., nov.</title>
        <authorList>
            <person name="Mashima I."/>
            <person name="Liao Y.-C."/>
            <person name="Sabharwal A."/>
            <person name="Haase E.M."/>
            <person name="Nakazawa F."/>
            <person name="Scannapieco F.A."/>
        </authorList>
    </citation>
    <scope>NUCLEOTIDE SEQUENCE [LARGE SCALE GENOMIC DNA]</scope>
    <source>
        <strain evidence="8 9">JCM 15641</strain>
    </source>
</reference>
<comment type="similarity">
    <text evidence="1 6">Belongs to the NusB family.</text>
</comment>
<evidence type="ECO:0000256" key="2">
    <source>
        <dbReference type="ARBA" id="ARBA00022814"/>
    </source>
</evidence>
<dbReference type="PANTHER" id="PTHR11078:SF3">
    <property type="entry name" value="ANTITERMINATION NUSB DOMAIN-CONTAINING PROTEIN"/>
    <property type="match status" value="1"/>
</dbReference>
<evidence type="ECO:0000256" key="3">
    <source>
        <dbReference type="ARBA" id="ARBA00022884"/>
    </source>
</evidence>
<evidence type="ECO:0000256" key="5">
    <source>
        <dbReference type="ARBA" id="ARBA00023163"/>
    </source>
</evidence>
<dbReference type="SUPFAM" id="SSF48013">
    <property type="entry name" value="NusB-like"/>
    <property type="match status" value="1"/>
</dbReference>
<evidence type="ECO:0000313" key="8">
    <source>
        <dbReference type="EMBL" id="PQL19110.1"/>
    </source>
</evidence>
<dbReference type="InterPro" id="IPR006027">
    <property type="entry name" value="NusB_RsmB_TIM44"/>
</dbReference>
<keyword evidence="2 6" id="KW-0889">Transcription antitermination</keyword>
<evidence type="ECO:0000256" key="6">
    <source>
        <dbReference type="HAMAP-Rule" id="MF_00073"/>
    </source>
</evidence>
<dbReference type="RefSeq" id="WP_105091152.1">
    <property type="nucleotide sequence ID" value="NZ_PPDB01000007.1"/>
</dbReference>
<keyword evidence="5 6" id="KW-0804">Transcription</keyword>
<dbReference type="Proteomes" id="UP000237916">
    <property type="component" value="Unassembled WGS sequence"/>
</dbReference>
<dbReference type="NCBIfam" id="TIGR01951">
    <property type="entry name" value="nusB"/>
    <property type="match status" value="1"/>
</dbReference>
<dbReference type="Pfam" id="PF01029">
    <property type="entry name" value="NusB"/>
    <property type="match status" value="1"/>
</dbReference>
<organism evidence="8 9">
    <name type="scientific">Veillonella denticariosi JCM 15641</name>
    <dbReference type="NCBI Taxonomy" id="1298594"/>
    <lineage>
        <taxon>Bacteria</taxon>
        <taxon>Bacillati</taxon>
        <taxon>Bacillota</taxon>
        <taxon>Negativicutes</taxon>
        <taxon>Veillonellales</taxon>
        <taxon>Veillonellaceae</taxon>
        <taxon>Veillonella</taxon>
    </lineage>
</organism>
<keyword evidence="9" id="KW-1185">Reference proteome</keyword>
<dbReference type="GO" id="GO:0003723">
    <property type="term" value="F:RNA binding"/>
    <property type="evidence" value="ECO:0007669"/>
    <property type="project" value="UniProtKB-UniRule"/>
</dbReference>
<accession>A0A2S7Z777</accession>
<dbReference type="InterPro" id="IPR035926">
    <property type="entry name" value="NusB-like_sf"/>
</dbReference>
<keyword evidence="3 6" id="KW-0694">RNA-binding</keyword>
<proteinExistence type="inferred from homology"/>
<dbReference type="InterPro" id="IPR011605">
    <property type="entry name" value="NusB_fam"/>
</dbReference>
<dbReference type="HAMAP" id="MF_00073">
    <property type="entry name" value="NusB"/>
    <property type="match status" value="1"/>
</dbReference>
<dbReference type="EMBL" id="PPDB01000007">
    <property type="protein sequence ID" value="PQL19110.1"/>
    <property type="molecule type" value="Genomic_DNA"/>
</dbReference>
<evidence type="ECO:0000313" key="9">
    <source>
        <dbReference type="Proteomes" id="UP000237916"/>
    </source>
</evidence>